<dbReference type="InterPro" id="IPR005372">
    <property type="entry name" value="UPF0182"/>
</dbReference>
<reference evidence="5 6" key="1">
    <citation type="journal article" date="2012" name="J. Bacteriol.">
        <title>Genome sequence of "Candidatus Nitrosopumilus salaria" BD31, an ammonia-oxidizing archaeon from the San Francisco Bay estuary.</title>
        <authorList>
            <person name="Mosier A.C."/>
            <person name="Allen E.E."/>
            <person name="Kim M."/>
            <person name="Ferriera S."/>
            <person name="Francis C.A."/>
        </authorList>
    </citation>
    <scope>NUCLEOTIDE SEQUENCE [LARGE SCALE GENOMIC DNA]</scope>
    <source>
        <strain evidence="5 6">BD31</strain>
    </source>
</reference>
<keyword evidence="4" id="KW-0472">Membrane</keyword>
<dbReference type="GO" id="GO:0005576">
    <property type="term" value="C:extracellular region"/>
    <property type="evidence" value="ECO:0007669"/>
    <property type="project" value="TreeGrafter"/>
</dbReference>
<organism evidence="5 6">
    <name type="scientific">Candidatus Nitrosopumilus salarius BD31</name>
    <dbReference type="NCBI Taxonomy" id="859350"/>
    <lineage>
        <taxon>Archaea</taxon>
        <taxon>Nitrososphaerota</taxon>
        <taxon>Nitrososphaeria</taxon>
        <taxon>Nitrosopumilales</taxon>
        <taxon>Nitrosopumilaceae</taxon>
        <taxon>Nitrosopumilus</taxon>
    </lineage>
</organism>
<accession>I3D4B9</accession>
<evidence type="ECO:0000313" key="5">
    <source>
        <dbReference type="EMBL" id="EIJ66562.1"/>
    </source>
</evidence>
<protein>
    <submittedName>
        <fullName evidence="5">Uncharacterized protein</fullName>
    </submittedName>
</protein>
<evidence type="ECO:0000256" key="3">
    <source>
        <dbReference type="ARBA" id="ARBA00022989"/>
    </source>
</evidence>
<dbReference type="PANTHER" id="PTHR39344">
    <property type="entry name" value="UPF0182 PROTEIN SLL1060"/>
    <property type="match status" value="1"/>
</dbReference>
<keyword evidence="1" id="KW-1003">Cell membrane</keyword>
<gene>
    <name evidence="5" type="ORF">BD31_I2194</name>
</gene>
<dbReference type="PANTHER" id="PTHR39344:SF1">
    <property type="entry name" value="UPF0182 PROTEIN SLL1060"/>
    <property type="match status" value="1"/>
</dbReference>
<dbReference type="EMBL" id="AEXL02000047">
    <property type="protein sequence ID" value="EIJ66562.1"/>
    <property type="molecule type" value="Genomic_DNA"/>
</dbReference>
<keyword evidence="2" id="KW-0812">Transmembrane</keyword>
<evidence type="ECO:0000313" key="6">
    <source>
        <dbReference type="Proteomes" id="UP000003423"/>
    </source>
</evidence>
<sequence length="176" mass="20140">KKIEFLGPYTAQQIGVNRHLGQLNNVQENIHQVQLTSVSPNNIKNYVGQHSDVLDVIRVWDWEAAFAKLKPEIGLIPYVDFEDNDILRFNNTLYWTASMKPILPTSVSLENRWYNEHLVYTHVPNGFLTLEATDGQIVDSSEFFQQREIYYGEGGLFEQTWSGYPNSRGSTSAELG</sequence>
<proteinExistence type="predicted"/>
<dbReference type="OrthoDB" id="8749at2157"/>
<feature type="non-terminal residue" evidence="5">
    <location>
        <position position="1"/>
    </location>
</feature>
<name>I3D4B9_9ARCH</name>
<evidence type="ECO:0000256" key="2">
    <source>
        <dbReference type="ARBA" id="ARBA00022692"/>
    </source>
</evidence>
<evidence type="ECO:0000256" key="1">
    <source>
        <dbReference type="ARBA" id="ARBA00022475"/>
    </source>
</evidence>
<feature type="non-terminal residue" evidence="5">
    <location>
        <position position="176"/>
    </location>
</feature>
<dbReference type="AlphaFoldDB" id="I3D4B9"/>
<comment type="caution">
    <text evidence="5">The sequence shown here is derived from an EMBL/GenBank/DDBJ whole genome shotgun (WGS) entry which is preliminary data.</text>
</comment>
<keyword evidence="6" id="KW-1185">Reference proteome</keyword>
<keyword evidence="3" id="KW-1133">Transmembrane helix</keyword>
<evidence type="ECO:0000256" key="4">
    <source>
        <dbReference type="ARBA" id="ARBA00023136"/>
    </source>
</evidence>
<dbReference type="Proteomes" id="UP000003423">
    <property type="component" value="Unassembled WGS sequence"/>
</dbReference>
<dbReference type="GO" id="GO:0016020">
    <property type="term" value="C:membrane"/>
    <property type="evidence" value="ECO:0007669"/>
    <property type="project" value="InterPro"/>
</dbReference>